<accession>A0A4P9WKD9</accession>
<keyword evidence="1" id="KW-0648">Protein biosynthesis</keyword>
<feature type="domain" description="EF-1-gamma C-terminal" evidence="2">
    <location>
        <begin position="1"/>
        <end position="102"/>
    </location>
</feature>
<dbReference type="PROSITE" id="PS50040">
    <property type="entry name" value="EF1G_C"/>
    <property type="match status" value="1"/>
</dbReference>
<evidence type="ECO:0000256" key="1">
    <source>
        <dbReference type="PROSITE-ProRule" id="PRU00519"/>
    </source>
</evidence>
<dbReference type="PANTHER" id="PTHR43986:SF1">
    <property type="entry name" value="ELONGATION FACTOR 1-GAMMA"/>
    <property type="match status" value="1"/>
</dbReference>
<evidence type="ECO:0000259" key="2">
    <source>
        <dbReference type="PROSITE" id="PS50040"/>
    </source>
</evidence>
<name>A0A4P9WKD9_9FUNG</name>
<dbReference type="InterPro" id="IPR001662">
    <property type="entry name" value="EF1B_G_C"/>
</dbReference>
<dbReference type="SUPFAM" id="SSF89942">
    <property type="entry name" value="eEF1-gamma domain"/>
    <property type="match status" value="1"/>
</dbReference>
<dbReference type="EMBL" id="KZ994976">
    <property type="protein sequence ID" value="RKO91630.1"/>
    <property type="molecule type" value="Genomic_DNA"/>
</dbReference>
<evidence type="ECO:0000313" key="3">
    <source>
        <dbReference type="EMBL" id="RKO91630.1"/>
    </source>
</evidence>
<dbReference type="OrthoDB" id="249703at2759"/>
<sequence length="102" mass="11488">MRSWWSSSHFQTCLSQPPPPPPNSAFGSLVIRGEDNKIEIVGYFVFCGAGVPFQVSDAADFESYDFKKVDANDKAIREEFNAYIAWDEVIEGKKFADGKLFK</sequence>
<evidence type="ECO:0000313" key="4">
    <source>
        <dbReference type="Proteomes" id="UP000269721"/>
    </source>
</evidence>
<dbReference type="Gene3D" id="3.30.70.1010">
    <property type="entry name" value="Translation elongation factor EF1B, gamma chain, conserved domain"/>
    <property type="match status" value="1"/>
</dbReference>
<protein>
    <recommendedName>
        <fullName evidence="2">EF-1-gamma C-terminal domain-containing protein</fullName>
    </recommendedName>
</protein>
<gene>
    <name evidence="3" type="ORF">BDK51DRAFT_34268</name>
</gene>
<dbReference type="InterPro" id="IPR050802">
    <property type="entry name" value="EF-GSTs"/>
</dbReference>
<reference evidence="4" key="1">
    <citation type="journal article" date="2018" name="Nat. Microbiol.">
        <title>Leveraging single-cell genomics to expand the fungal tree of life.</title>
        <authorList>
            <person name="Ahrendt S.R."/>
            <person name="Quandt C.A."/>
            <person name="Ciobanu D."/>
            <person name="Clum A."/>
            <person name="Salamov A."/>
            <person name="Andreopoulos B."/>
            <person name="Cheng J.F."/>
            <person name="Woyke T."/>
            <person name="Pelin A."/>
            <person name="Henrissat B."/>
            <person name="Reynolds N.K."/>
            <person name="Benny G.L."/>
            <person name="Smith M.E."/>
            <person name="James T.Y."/>
            <person name="Grigoriev I.V."/>
        </authorList>
    </citation>
    <scope>NUCLEOTIDE SEQUENCE [LARGE SCALE GENOMIC DNA]</scope>
</reference>
<dbReference type="Proteomes" id="UP000269721">
    <property type="component" value="Unassembled WGS sequence"/>
</dbReference>
<proteinExistence type="predicted"/>
<dbReference type="GO" id="GO:0003746">
    <property type="term" value="F:translation elongation factor activity"/>
    <property type="evidence" value="ECO:0007669"/>
    <property type="project" value="UniProtKB-UniRule"/>
</dbReference>
<dbReference type="InterPro" id="IPR036433">
    <property type="entry name" value="EF1B_G_C_sf"/>
</dbReference>
<dbReference type="PANTHER" id="PTHR43986">
    <property type="entry name" value="ELONGATION FACTOR 1-GAMMA"/>
    <property type="match status" value="1"/>
</dbReference>
<dbReference type="AlphaFoldDB" id="A0A4P9WKD9"/>
<dbReference type="GO" id="GO:0005737">
    <property type="term" value="C:cytoplasm"/>
    <property type="evidence" value="ECO:0007669"/>
    <property type="project" value="TreeGrafter"/>
</dbReference>
<keyword evidence="1" id="KW-0251">Elongation factor</keyword>
<organism evidence="3 4">
    <name type="scientific">Blyttiomyces helicus</name>
    <dbReference type="NCBI Taxonomy" id="388810"/>
    <lineage>
        <taxon>Eukaryota</taxon>
        <taxon>Fungi</taxon>
        <taxon>Fungi incertae sedis</taxon>
        <taxon>Chytridiomycota</taxon>
        <taxon>Chytridiomycota incertae sedis</taxon>
        <taxon>Chytridiomycetes</taxon>
        <taxon>Chytridiomycetes incertae sedis</taxon>
        <taxon>Blyttiomyces</taxon>
    </lineage>
</organism>
<dbReference type="GO" id="GO:0005634">
    <property type="term" value="C:nucleus"/>
    <property type="evidence" value="ECO:0007669"/>
    <property type="project" value="TreeGrafter"/>
</dbReference>
<keyword evidence="4" id="KW-1185">Reference proteome</keyword>